<dbReference type="InterPro" id="IPR011009">
    <property type="entry name" value="Kinase-like_dom_sf"/>
</dbReference>
<dbReference type="CDD" id="cd04928">
    <property type="entry name" value="ACT_TyrKc"/>
    <property type="match status" value="1"/>
</dbReference>
<dbReference type="AlphaFoldDB" id="A0AAV6W7B4"/>
<evidence type="ECO:0000259" key="12">
    <source>
        <dbReference type="PROSITE" id="PS50011"/>
    </source>
</evidence>
<dbReference type="FunFam" id="1.10.510.10:FF:000316">
    <property type="entry name" value="serine/threonine-protein kinase HT1"/>
    <property type="match status" value="1"/>
</dbReference>
<dbReference type="FunFam" id="3.30.200.20:FF:000060">
    <property type="entry name" value="Serine/threonine-protein kinase isoform 1"/>
    <property type="match status" value="1"/>
</dbReference>
<evidence type="ECO:0000256" key="7">
    <source>
        <dbReference type="ARBA" id="ARBA00022777"/>
    </source>
</evidence>
<dbReference type="SUPFAM" id="SSF56112">
    <property type="entry name" value="Protein kinase-like (PK-like)"/>
    <property type="match status" value="1"/>
</dbReference>
<dbReference type="Gene3D" id="3.30.70.260">
    <property type="match status" value="1"/>
</dbReference>
<dbReference type="EMBL" id="WHWC01000019">
    <property type="protein sequence ID" value="KAG8364437.1"/>
    <property type="molecule type" value="Genomic_DNA"/>
</dbReference>
<dbReference type="InterPro" id="IPR008271">
    <property type="entry name" value="Ser/Thr_kinase_AS"/>
</dbReference>
<feature type="domain" description="Protein kinase" evidence="12">
    <location>
        <begin position="281"/>
        <end position="534"/>
    </location>
</feature>
<keyword evidence="7" id="KW-0418">Kinase</keyword>
<evidence type="ECO:0000256" key="11">
    <source>
        <dbReference type="SAM" id="MobiDB-lite"/>
    </source>
</evidence>
<dbReference type="PROSITE" id="PS50011">
    <property type="entry name" value="PROTEIN_KINASE_DOM"/>
    <property type="match status" value="1"/>
</dbReference>
<evidence type="ECO:0000313" key="15">
    <source>
        <dbReference type="Proteomes" id="UP000826271"/>
    </source>
</evidence>
<dbReference type="InterPro" id="IPR001245">
    <property type="entry name" value="Ser-Thr/Tyr_kinase_cat_dom"/>
</dbReference>
<comment type="caution">
    <text evidence="14">The sequence shown here is derived from an EMBL/GenBank/DDBJ whole genome shotgun (WGS) entry which is preliminary data.</text>
</comment>
<keyword evidence="4" id="KW-0597">Phosphoprotein</keyword>
<keyword evidence="15" id="KW-1185">Reference proteome</keyword>
<dbReference type="Proteomes" id="UP000826271">
    <property type="component" value="Unassembled WGS sequence"/>
</dbReference>
<evidence type="ECO:0000313" key="14">
    <source>
        <dbReference type="EMBL" id="KAG8364437.1"/>
    </source>
</evidence>
<dbReference type="SMART" id="SM00220">
    <property type="entry name" value="S_TKc"/>
    <property type="match status" value="1"/>
</dbReference>
<dbReference type="GO" id="GO:0005524">
    <property type="term" value="F:ATP binding"/>
    <property type="evidence" value="ECO:0007669"/>
    <property type="project" value="UniProtKB-KW"/>
</dbReference>
<evidence type="ECO:0000256" key="9">
    <source>
        <dbReference type="ARBA" id="ARBA00047899"/>
    </source>
</evidence>
<dbReference type="Pfam" id="PF01842">
    <property type="entry name" value="ACT"/>
    <property type="match status" value="1"/>
</dbReference>
<evidence type="ECO:0000256" key="5">
    <source>
        <dbReference type="ARBA" id="ARBA00022679"/>
    </source>
</evidence>
<organism evidence="14 15">
    <name type="scientific">Buddleja alternifolia</name>
    <dbReference type="NCBI Taxonomy" id="168488"/>
    <lineage>
        <taxon>Eukaryota</taxon>
        <taxon>Viridiplantae</taxon>
        <taxon>Streptophyta</taxon>
        <taxon>Embryophyta</taxon>
        <taxon>Tracheophyta</taxon>
        <taxon>Spermatophyta</taxon>
        <taxon>Magnoliopsida</taxon>
        <taxon>eudicotyledons</taxon>
        <taxon>Gunneridae</taxon>
        <taxon>Pentapetalae</taxon>
        <taxon>asterids</taxon>
        <taxon>lamiids</taxon>
        <taxon>Lamiales</taxon>
        <taxon>Scrophulariaceae</taxon>
        <taxon>Buddlejeae</taxon>
        <taxon>Buddleja</taxon>
    </lineage>
</organism>
<dbReference type="PROSITE" id="PS51671">
    <property type="entry name" value="ACT"/>
    <property type="match status" value="1"/>
</dbReference>
<dbReference type="InterPro" id="IPR000719">
    <property type="entry name" value="Prot_kinase_dom"/>
</dbReference>
<evidence type="ECO:0000256" key="10">
    <source>
        <dbReference type="ARBA" id="ARBA00048679"/>
    </source>
</evidence>
<evidence type="ECO:0000256" key="4">
    <source>
        <dbReference type="ARBA" id="ARBA00022553"/>
    </source>
</evidence>
<feature type="region of interest" description="Disordered" evidence="11">
    <location>
        <begin position="110"/>
        <end position="136"/>
    </location>
</feature>
<proteinExistence type="inferred from homology"/>
<dbReference type="PROSITE" id="PS00108">
    <property type="entry name" value="PROTEIN_KINASE_ST"/>
    <property type="match status" value="1"/>
</dbReference>
<dbReference type="CDD" id="cd13999">
    <property type="entry name" value="STKc_MAP3K-like"/>
    <property type="match status" value="1"/>
</dbReference>
<keyword evidence="5" id="KW-0808">Transferase</keyword>
<evidence type="ECO:0000256" key="2">
    <source>
        <dbReference type="ARBA" id="ARBA00012513"/>
    </source>
</evidence>
<accession>A0AAV6W7B4</accession>
<feature type="domain" description="ACT" evidence="13">
    <location>
        <begin position="168"/>
        <end position="240"/>
    </location>
</feature>
<gene>
    <name evidence="14" type="ORF">BUALT_Bualt19G0128700</name>
</gene>
<dbReference type="PRINTS" id="PR00109">
    <property type="entry name" value="TYRKINASE"/>
</dbReference>
<dbReference type="InterPro" id="IPR002912">
    <property type="entry name" value="ACT_dom"/>
</dbReference>
<protein>
    <recommendedName>
        <fullName evidence="2">non-specific serine/threonine protein kinase</fullName>
        <ecNumber evidence="2">2.7.11.1</ecNumber>
    </recommendedName>
</protein>
<dbReference type="InterPro" id="IPR051681">
    <property type="entry name" value="Ser/Thr_Kinases-Pseudokinases"/>
</dbReference>
<comment type="similarity">
    <text evidence="1">Belongs to the protein kinase superfamily. TKL Ser/Thr protein kinase family. RAF subfamily.</text>
</comment>
<keyword evidence="3" id="KW-0723">Serine/threonine-protein kinase</keyword>
<evidence type="ECO:0000256" key="3">
    <source>
        <dbReference type="ARBA" id="ARBA00022527"/>
    </source>
</evidence>
<sequence>MAMDDNESSGSREVESSGAKSRHQRKKAEVYNEVLRRLKEADHHEAQEPTFDDQLWEHFNRLPARYAMDVNLERAEDVLTHKRLLHLARDPANRPAIEVRLVQVVPVSDVNSGDSVHSRPPRRGSIHPPPAFGSSPNLEALALETSKSEVQDGDSAVNAGKFPRPMHEITFSTDDKPKLLSQLTSLLAEVGLNIQEAHAFSTSDGYSLDVFVVDGWPFEEVEQLRTALEKEVVKIEKSSWPSPHSLSPVNEHEKIEIKCESDHLTIPNDGTDVWEIDPQHLKFESKVASGSYGDLYKGTYCSQEVAIKILKTERLNTELQKEFAQEVYIMRKVRHKNVVQFIGACTKPPNLCIVTEYMSGGSVYDYLHKQKGTFKLPTLLKVAIDVSKGMNYLHQNNIIHRDLKAANLLMDDHDVVKVGDFGVARVKAQTGVMTAETGTYRWMAPEVIEHKPYDHKADVFSFGVVLWELLTGKLPYEYLTPLQAAVGVVQKGLRPTIPKNTHPKLLVELLEKCWQQDPTLRPDFSEVTEILQQISKEVGDDVEGRKEKSGGFFSALRRTNH</sequence>
<comment type="catalytic activity">
    <reaction evidence="10">
        <text>L-seryl-[protein] + ATP = O-phospho-L-seryl-[protein] + ADP + H(+)</text>
        <dbReference type="Rhea" id="RHEA:17989"/>
        <dbReference type="Rhea" id="RHEA-COMP:9863"/>
        <dbReference type="Rhea" id="RHEA-COMP:11604"/>
        <dbReference type="ChEBI" id="CHEBI:15378"/>
        <dbReference type="ChEBI" id="CHEBI:29999"/>
        <dbReference type="ChEBI" id="CHEBI:30616"/>
        <dbReference type="ChEBI" id="CHEBI:83421"/>
        <dbReference type="ChEBI" id="CHEBI:456216"/>
        <dbReference type="EC" id="2.7.11.1"/>
    </reaction>
</comment>
<dbReference type="EC" id="2.7.11.1" evidence="2"/>
<dbReference type="Pfam" id="PF07714">
    <property type="entry name" value="PK_Tyr_Ser-Thr"/>
    <property type="match status" value="1"/>
</dbReference>
<dbReference type="InterPro" id="IPR045865">
    <property type="entry name" value="ACT-like_dom_sf"/>
</dbReference>
<dbReference type="PANTHER" id="PTHR44329">
    <property type="entry name" value="SERINE/THREONINE-PROTEIN KINASE TNNI3K-RELATED"/>
    <property type="match status" value="1"/>
</dbReference>
<dbReference type="Gene3D" id="3.30.200.20">
    <property type="entry name" value="Phosphorylase Kinase, domain 1"/>
    <property type="match status" value="1"/>
</dbReference>
<comment type="catalytic activity">
    <reaction evidence="9">
        <text>L-threonyl-[protein] + ATP = O-phospho-L-threonyl-[protein] + ADP + H(+)</text>
        <dbReference type="Rhea" id="RHEA:46608"/>
        <dbReference type="Rhea" id="RHEA-COMP:11060"/>
        <dbReference type="Rhea" id="RHEA-COMP:11605"/>
        <dbReference type="ChEBI" id="CHEBI:15378"/>
        <dbReference type="ChEBI" id="CHEBI:30013"/>
        <dbReference type="ChEBI" id="CHEBI:30616"/>
        <dbReference type="ChEBI" id="CHEBI:61977"/>
        <dbReference type="ChEBI" id="CHEBI:456216"/>
        <dbReference type="EC" id="2.7.11.1"/>
    </reaction>
</comment>
<feature type="region of interest" description="Disordered" evidence="11">
    <location>
        <begin position="1"/>
        <end position="29"/>
    </location>
</feature>
<dbReference type="GO" id="GO:0004674">
    <property type="term" value="F:protein serine/threonine kinase activity"/>
    <property type="evidence" value="ECO:0007669"/>
    <property type="project" value="UniProtKB-KW"/>
</dbReference>
<name>A0AAV6W7B4_9LAMI</name>
<evidence type="ECO:0000256" key="8">
    <source>
        <dbReference type="ARBA" id="ARBA00022840"/>
    </source>
</evidence>
<evidence type="ECO:0000259" key="13">
    <source>
        <dbReference type="PROSITE" id="PS51671"/>
    </source>
</evidence>
<dbReference type="PANTHER" id="PTHR44329:SF128">
    <property type="entry name" value="SERINE_THREONINE-PROTEIN KINASE STY46"/>
    <property type="match status" value="1"/>
</dbReference>
<keyword evidence="8" id="KW-0067">ATP-binding</keyword>
<dbReference type="SUPFAM" id="SSF55021">
    <property type="entry name" value="ACT-like"/>
    <property type="match status" value="1"/>
</dbReference>
<keyword evidence="6" id="KW-0547">Nucleotide-binding</keyword>
<dbReference type="Gene3D" id="1.10.510.10">
    <property type="entry name" value="Transferase(Phosphotransferase) domain 1"/>
    <property type="match status" value="1"/>
</dbReference>
<reference evidence="14" key="1">
    <citation type="submission" date="2019-10" db="EMBL/GenBank/DDBJ databases">
        <authorList>
            <person name="Zhang R."/>
            <person name="Pan Y."/>
            <person name="Wang J."/>
            <person name="Ma R."/>
            <person name="Yu S."/>
        </authorList>
    </citation>
    <scope>NUCLEOTIDE SEQUENCE</scope>
    <source>
        <strain evidence="14">LA-IB0</strain>
        <tissue evidence="14">Leaf</tissue>
    </source>
</reference>
<evidence type="ECO:0000256" key="6">
    <source>
        <dbReference type="ARBA" id="ARBA00022741"/>
    </source>
</evidence>
<evidence type="ECO:0000256" key="1">
    <source>
        <dbReference type="ARBA" id="ARBA00010507"/>
    </source>
</evidence>